<keyword evidence="2" id="KW-1185">Reference proteome</keyword>
<name>A0ACB8R5Y1_9AGAM</name>
<reference evidence="1" key="2">
    <citation type="journal article" date="2022" name="New Phytol.">
        <title>Evolutionary transition to the ectomycorrhizal habit in the genomes of a hyperdiverse lineage of mushroom-forming fungi.</title>
        <authorList>
            <person name="Looney B."/>
            <person name="Miyauchi S."/>
            <person name="Morin E."/>
            <person name="Drula E."/>
            <person name="Courty P.E."/>
            <person name="Kohler A."/>
            <person name="Kuo A."/>
            <person name="LaButti K."/>
            <person name="Pangilinan J."/>
            <person name="Lipzen A."/>
            <person name="Riley R."/>
            <person name="Andreopoulos W."/>
            <person name="He G."/>
            <person name="Johnson J."/>
            <person name="Nolan M."/>
            <person name="Tritt A."/>
            <person name="Barry K.W."/>
            <person name="Grigoriev I.V."/>
            <person name="Nagy L.G."/>
            <person name="Hibbett D."/>
            <person name="Henrissat B."/>
            <person name="Matheny P.B."/>
            <person name="Labbe J."/>
            <person name="Martin F.M."/>
        </authorList>
    </citation>
    <scope>NUCLEOTIDE SEQUENCE</scope>
    <source>
        <strain evidence="1">FP105234-sp</strain>
    </source>
</reference>
<gene>
    <name evidence="1" type="ORF">FA95DRAFT_1567231</name>
</gene>
<evidence type="ECO:0000313" key="2">
    <source>
        <dbReference type="Proteomes" id="UP000814033"/>
    </source>
</evidence>
<comment type="caution">
    <text evidence="1">The sequence shown here is derived from an EMBL/GenBank/DDBJ whole genome shotgun (WGS) entry which is preliminary data.</text>
</comment>
<proteinExistence type="predicted"/>
<dbReference type="EMBL" id="MU276316">
    <property type="protein sequence ID" value="KAI0039350.1"/>
    <property type="molecule type" value="Genomic_DNA"/>
</dbReference>
<dbReference type="Proteomes" id="UP000814033">
    <property type="component" value="Unassembled WGS sequence"/>
</dbReference>
<organism evidence="1 2">
    <name type="scientific">Auriscalpium vulgare</name>
    <dbReference type="NCBI Taxonomy" id="40419"/>
    <lineage>
        <taxon>Eukaryota</taxon>
        <taxon>Fungi</taxon>
        <taxon>Dikarya</taxon>
        <taxon>Basidiomycota</taxon>
        <taxon>Agaricomycotina</taxon>
        <taxon>Agaricomycetes</taxon>
        <taxon>Russulales</taxon>
        <taxon>Auriscalpiaceae</taxon>
        <taxon>Auriscalpium</taxon>
    </lineage>
</organism>
<sequence length="303" mass="32652">MHLDSDADGLLALCSPAPLLHTLKLFFHAYNHVLQSGLPMLRHLSVSSHNVCIWAPLLLPHLVSLEVSLFAQPTPRPVLNAMFDALGAMRALERLELRLCPQSTEGAPVTLLPALQHLRLRSTVAEARAILARVALPADVHVHCDMYSATDLAAELRALLLAAAACVDARAAPISHVEVRQAAAHLHCQEPRPYVEVNAWRGGDGNGAPALVLQFAHKGDMVWDYVPCDPDNLGVLPALCALVIHVQAHPLASSILTGALPRCLAARARAGNVLQELQVVGYSEDESCVRALQEAVPGLLVRW</sequence>
<protein>
    <submittedName>
        <fullName evidence="1">Uncharacterized protein</fullName>
    </submittedName>
</protein>
<evidence type="ECO:0000313" key="1">
    <source>
        <dbReference type="EMBL" id="KAI0039350.1"/>
    </source>
</evidence>
<reference evidence="1" key="1">
    <citation type="submission" date="2021-02" db="EMBL/GenBank/DDBJ databases">
        <authorList>
            <consortium name="DOE Joint Genome Institute"/>
            <person name="Ahrendt S."/>
            <person name="Looney B.P."/>
            <person name="Miyauchi S."/>
            <person name="Morin E."/>
            <person name="Drula E."/>
            <person name="Courty P.E."/>
            <person name="Chicoki N."/>
            <person name="Fauchery L."/>
            <person name="Kohler A."/>
            <person name="Kuo A."/>
            <person name="Labutti K."/>
            <person name="Pangilinan J."/>
            <person name="Lipzen A."/>
            <person name="Riley R."/>
            <person name="Andreopoulos W."/>
            <person name="He G."/>
            <person name="Johnson J."/>
            <person name="Barry K.W."/>
            <person name="Grigoriev I.V."/>
            <person name="Nagy L."/>
            <person name="Hibbett D."/>
            <person name="Henrissat B."/>
            <person name="Matheny P.B."/>
            <person name="Labbe J."/>
            <person name="Martin F."/>
        </authorList>
    </citation>
    <scope>NUCLEOTIDE SEQUENCE</scope>
    <source>
        <strain evidence="1">FP105234-sp</strain>
    </source>
</reference>
<accession>A0ACB8R5Y1</accession>